<protein>
    <submittedName>
        <fullName evidence="2">Unannotated protein</fullName>
    </submittedName>
</protein>
<feature type="transmembrane region" description="Helical" evidence="1">
    <location>
        <begin position="46"/>
        <end position="64"/>
    </location>
</feature>
<keyword evidence="1" id="KW-0812">Transmembrane</keyword>
<accession>A0A6J7E4X5</accession>
<dbReference type="EMBL" id="CAFBLP010000020">
    <property type="protein sequence ID" value="CAB4874783.1"/>
    <property type="molecule type" value="Genomic_DNA"/>
</dbReference>
<sequence length="167" mass="18298">MNTPAPQADPGSAAAPIPEPRWLVLVVATAASALLFAFVLSPRTALFWYVFPLFGLGGCYLVQFRSEFPAQWRLTFAATTVVSVVALALNWPFSGHVLWNILFLGHAYMTGKRRSAWTWLLLVSLLHLFAMKVAFQTGRDVGGAFISVALAMIVLLALEHRDGIRPA</sequence>
<gene>
    <name evidence="2" type="ORF">UFOPK3376_01058</name>
</gene>
<feature type="transmembrane region" description="Helical" evidence="1">
    <location>
        <begin position="141"/>
        <end position="158"/>
    </location>
</feature>
<reference evidence="2" key="1">
    <citation type="submission" date="2020-05" db="EMBL/GenBank/DDBJ databases">
        <authorList>
            <person name="Chiriac C."/>
            <person name="Salcher M."/>
            <person name="Ghai R."/>
            <person name="Kavagutti S V."/>
        </authorList>
    </citation>
    <scope>NUCLEOTIDE SEQUENCE</scope>
</reference>
<feature type="transmembrane region" description="Helical" evidence="1">
    <location>
        <begin position="116"/>
        <end position="135"/>
    </location>
</feature>
<evidence type="ECO:0000313" key="2">
    <source>
        <dbReference type="EMBL" id="CAB4874783.1"/>
    </source>
</evidence>
<keyword evidence="1" id="KW-1133">Transmembrane helix</keyword>
<feature type="transmembrane region" description="Helical" evidence="1">
    <location>
        <begin position="76"/>
        <end position="104"/>
    </location>
</feature>
<name>A0A6J7E4X5_9ZZZZ</name>
<keyword evidence="1" id="KW-0472">Membrane</keyword>
<feature type="transmembrane region" description="Helical" evidence="1">
    <location>
        <begin position="20"/>
        <end position="39"/>
    </location>
</feature>
<dbReference type="AlphaFoldDB" id="A0A6J7E4X5"/>
<organism evidence="2">
    <name type="scientific">freshwater metagenome</name>
    <dbReference type="NCBI Taxonomy" id="449393"/>
    <lineage>
        <taxon>unclassified sequences</taxon>
        <taxon>metagenomes</taxon>
        <taxon>ecological metagenomes</taxon>
    </lineage>
</organism>
<evidence type="ECO:0000256" key="1">
    <source>
        <dbReference type="SAM" id="Phobius"/>
    </source>
</evidence>
<proteinExistence type="predicted"/>